<dbReference type="SUPFAM" id="SSF55455">
    <property type="entry name" value="SRF-like"/>
    <property type="match status" value="1"/>
</dbReference>
<name>A0A3P3YNR5_PLABS</name>
<evidence type="ECO:0000313" key="8">
    <source>
        <dbReference type="EMBL" id="SPR01838.1"/>
    </source>
</evidence>
<proteinExistence type="predicted"/>
<feature type="transmembrane region" description="Helical" evidence="6">
    <location>
        <begin position="223"/>
        <end position="244"/>
    </location>
</feature>
<keyword evidence="4" id="KW-0804">Transcription</keyword>
<keyword evidence="6" id="KW-1133">Transmembrane helix</keyword>
<dbReference type="InterPro" id="IPR002100">
    <property type="entry name" value="TF_MADSbox"/>
</dbReference>
<dbReference type="Pfam" id="PF00319">
    <property type="entry name" value="SRF-TF"/>
    <property type="match status" value="1"/>
</dbReference>
<dbReference type="AlphaFoldDB" id="A0A3P3YNR5"/>
<dbReference type="PROSITE" id="PS50066">
    <property type="entry name" value="MADS_BOX_2"/>
    <property type="match status" value="1"/>
</dbReference>
<evidence type="ECO:0000256" key="6">
    <source>
        <dbReference type="SAM" id="Phobius"/>
    </source>
</evidence>
<gene>
    <name evidence="8" type="ORF">PLBR_LOCUS9053</name>
</gene>
<evidence type="ECO:0000256" key="5">
    <source>
        <dbReference type="ARBA" id="ARBA00023242"/>
    </source>
</evidence>
<dbReference type="GO" id="GO:0046983">
    <property type="term" value="F:protein dimerization activity"/>
    <property type="evidence" value="ECO:0007669"/>
    <property type="project" value="InterPro"/>
</dbReference>
<dbReference type="GO" id="GO:0003677">
    <property type="term" value="F:DNA binding"/>
    <property type="evidence" value="ECO:0007669"/>
    <property type="project" value="UniProtKB-KW"/>
</dbReference>
<dbReference type="SMART" id="SM00432">
    <property type="entry name" value="MADS"/>
    <property type="match status" value="1"/>
</dbReference>
<keyword evidence="3" id="KW-0238">DNA-binding</keyword>
<organism evidence="8 9">
    <name type="scientific">Plasmodiophora brassicae</name>
    <name type="common">Clubroot disease agent</name>
    <dbReference type="NCBI Taxonomy" id="37360"/>
    <lineage>
        <taxon>Eukaryota</taxon>
        <taxon>Sar</taxon>
        <taxon>Rhizaria</taxon>
        <taxon>Endomyxa</taxon>
        <taxon>Phytomyxea</taxon>
        <taxon>Plasmodiophorida</taxon>
        <taxon>Plasmodiophoridae</taxon>
        <taxon>Plasmodiophora</taxon>
    </lineage>
</organism>
<dbReference type="GO" id="GO:0005634">
    <property type="term" value="C:nucleus"/>
    <property type="evidence" value="ECO:0007669"/>
    <property type="project" value="UniProtKB-SubCell"/>
</dbReference>
<keyword evidence="8" id="KW-0496">Mitochondrion</keyword>
<dbReference type="InterPro" id="IPR036879">
    <property type="entry name" value="TF_MADSbox_sf"/>
</dbReference>
<keyword evidence="5" id="KW-0539">Nucleus</keyword>
<dbReference type="Proteomes" id="UP000290189">
    <property type="component" value="Unassembled WGS sequence"/>
</dbReference>
<evidence type="ECO:0000256" key="3">
    <source>
        <dbReference type="ARBA" id="ARBA00023125"/>
    </source>
</evidence>
<protein>
    <recommendedName>
        <fullName evidence="7">MADS-box domain-containing protein</fullName>
    </recommendedName>
</protein>
<evidence type="ECO:0000256" key="2">
    <source>
        <dbReference type="ARBA" id="ARBA00023015"/>
    </source>
</evidence>
<sequence>MGGRTRTVLETIPPGKKRSAAFRKRKIGLLKKSIELSVLCDAEVILLVRNKDKWTQFASHDVQETWQRFSAFHGSREVVTVMDHGLLESGKCLPTSTKQTLSAIGDPQVNDDDESDDAGSVMLSNVIQQQHVQQRQHQGRTPHAPQPHHLHPVMPAGIVIPRSMSAPRMTPLSEMASPWELSDNDDSFDVFRVGQQAQAPPTMDSTWQQVFIRQNSNAMRRSSVPLLLALAVCCCLVVTVLGHGRTTVDLGVDLDQTMTVGANIGVENVVVVPHAANVDRLTRVVGRLVRAPTDNDTNAFSP</sequence>
<dbReference type="PRINTS" id="PR00404">
    <property type="entry name" value="MADSDOMAIN"/>
</dbReference>
<evidence type="ECO:0000256" key="4">
    <source>
        <dbReference type="ARBA" id="ARBA00023163"/>
    </source>
</evidence>
<keyword evidence="2" id="KW-0805">Transcription regulation</keyword>
<evidence type="ECO:0000313" key="9">
    <source>
        <dbReference type="Proteomes" id="UP000290189"/>
    </source>
</evidence>
<keyword evidence="6" id="KW-0812">Transmembrane</keyword>
<geneLocation type="mitochondrion" evidence="8"/>
<dbReference type="EMBL" id="OVEO01000019">
    <property type="protein sequence ID" value="SPR01838.1"/>
    <property type="molecule type" value="Genomic_DNA"/>
</dbReference>
<accession>A0A3P3YNR5</accession>
<keyword evidence="6" id="KW-0472">Membrane</keyword>
<feature type="domain" description="MADS-box" evidence="7">
    <location>
        <begin position="2"/>
        <end position="48"/>
    </location>
</feature>
<dbReference type="Gene3D" id="3.40.1810.10">
    <property type="entry name" value="Transcription factor, MADS-box"/>
    <property type="match status" value="1"/>
</dbReference>
<evidence type="ECO:0000256" key="1">
    <source>
        <dbReference type="ARBA" id="ARBA00004123"/>
    </source>
</evidence>
<reference evidence="8 9" key="1">
    <citation type="submission" date="2018-03" db="EMBL/GenBank/DDBJ databases">
        <authorList>
            <person name="Fogelqvist J."/>
        </authorList>
    </citation>
    <scope>NUCLEOTIDE SEQUENCE [LARGE SCALE GENOMIC DNA]</scope>
</reference>
<evidence type="ECO:0000259" key="7">
    <source>
        <dbReference type="PROSITE" id="PS50066"/>
    </source>
</evidence>
<comment type="subcellular location">
    <subcellularLocation>
        <location evidence="1">Nucleus</location>
    </subcellularLocation>
</comment>